<proteinExistence type="predicted"/>
<reference evidence="3" key="1">
    <citation type="journal article" date="2015" name="Nat. Genet.">
        <title>The genome and transcriptome of the zoonotic hookworm Ancylostoma ceylanicum identify infection-specific gene families.</title>
        <authorList>
            <person name="Schwarz E.M."/>
            <person name="Hu Y."/>
            <person name="Antoshechkin I."/>
            <person name="Miller M.M."/>
            <person name="Sternberg P.W."/>
            <person name="Aroian R.V."/>
        </authorList>
    </citation>
    <scope>NUCLEOTIDE SEQUENCE</scope>
    <source>
        <strain evidence="3">HY135</strain>
    </source>
</reference>
<protein>
    <recommendedName>
        <fullName evidence="4">Transmembrane protein</fullName>
    </recommendedName>
</protein>
<accession>A0A016WAZ2</accession>
<dbReference type="AlphaFoldDB" id="A0A016WAZ2"/>
<evidence type="ECO:0000313" key="2">
    <source>
        <dbReference type="EMBL" id="EYC36163.1"/>
    </source>
</evidence>
<organism evidence="2 3">
    <name type="scientific">Ancylostoma ceylanicum</name>
    <dbReference type="NCBI Taxonomy" id="53326"/>
    <lineage>
        <taxon>Eukaryota</taxon>
        <taxon>Metazoa</taxon>
        <taxon>Ecdysozoa</taxon>
        <taxon>Nematoda</taxon>
        <taxon>Chromadorea</taxon>
        <taxon>Rhabditida</taxon>
        <taxon>Rhabditina</taxon>
        <taxon>Rhabditomorpha</taxon>
        <taxon>Strongyloidea</taxon>
        <taxon>Ancylostomatidae</taxon>
        <taxon>Ancylostomatinae</taxon>
        <taxon>Ancylostoma</taxon>
    </lineage>
</organism>
<keyword evidence="3" id="KW-1185">Reference proteome</keyword>
<keyword evidence="1" id="KW-0812">Transmembrane</keyword>
<keyword evidence="1" id="KW-1133">Transmembrane helix</keyword>
<sequence>MAPLTSSSPIIVIVFMVSLIFVVLGGKQYISYFVVPKHSRTYAIARTSHGFWQRHQSGVEVVRKLTLKPSS</sequence>
<name>A0A016WAZ2_9BILA</name>
<keyword evidence="1" id="KW-0472">Membrane</keyword>
<gene>
    <name evidence="2" type="primary">Acey_s0927.g3072</name>
    <name evidence="2" type="ORF">Y032_0927g3072</name>
</gene>
<evidence type="ECO:0008006" key="4">
    <source>
        <dbReference type="Google" id="ProtNLM"/>
    </source>
</evidence>
<evidence type="ECO:0000313" key="3">
    <source>
        <dbReference type="Proteomes" id="UP000024635"/>
    </source>
</evidence>
<dbReference type="Proteomes" id="UP000024635">
    <property type="component" value="Unassembled WGS sequence"/>
</dbReference>
<comment type="caution">
    <text evidence="2">The sequence shown here is derived from an EMBL/GenBank/DDBJ whole genome shotgun (WGS) entry which is preliminary data.</text>
</comment>
<feature type="transmembrane region" description="Helical" evidence="1">
    <location>
        <begin position="6"/>
        <end position="24"/>
    </location>
</feature>
<dbReference type="EMBL" id="JARK01000527">
    <property type="protein sequence ID" value="EYC36163.1"/>
    <property type="molecule type" value="Genomic_DNA"/>
</dbReference>
<evidence type="ECO:0000256" key="1">
    <source>
        <dbReference type="SAM" id="Phobius"/>
    </source>
</evidence>